<evidence type="ECO:0000256" key="4">
    <source>
        <dbReference type="ARBA" id="ARBA00022519"/>
    </source>
</evidence>
<reference evidence="11 13" key="2">
    <citation type="submission" date="2019-10" db="EMBL/GenBank/DDBJ databases">
        <authorList>
            <person name="Karimi E."/>
        </authorList>
    </citation>
    <scope>NUCLEOTIDE SEQUENCE [LARGE SCALE GENOMIC DNA]</scope>
    <source>
        <strain evidence="11">Sphingobacterium sp. 8BC</strain>
    </source>
</reference>
<feature type="transmembrane region" description="Helical" evidence="9">
    <location>
        <begin position="12"/>
        <end position="27"/>
    </location>
</feature>
<protein>
    <submittedName>
        <fullName evidence="10">Predicted transporter component</fullName>
    </submittedName>
</protein>
<dbReference type="Proteomes" id="UP000251241">
    <property type="component" value="Unassembled WGS sequence"/>
</dbReference>
<dbReference type="InterPro" id="IPR007272">
    <property type="entry name" value="Sulf_transp_TsuA/YedE"/>
</dbReference>
<dbReference type="RefSeq" id="WP_197084072.1">
    <property type="nucleotide sequence ID" value="NZ_CP068086.1"/>
</dbReference>
<sequence>MLLEYIKQPWPWYISGPLIALVMYLLLKQGKDFGMSNNLRTMCTVLGAGKTSSFFRFDWKTQSWNLLVVLGTAIGGFIAHHFLSDGTASQINPKSVADLKELGIIDQLQGYLPESIFVFDGSLFQFLILSIGGVLIGFGTRYAGGCSSGHAISGLSNFQLPSLIAVIGFFLGGIIMVHFLFPLIFA</sequence>
<dbReference type="PANTHER" id="PTHR30574:SF1">
    <property type="entry name" value="SULPHUR TRANSPORT DOMAIN-CONTAINING PROTEIN"/>
    <property type="match status" value="1"/>
</dbReference>
<name>A0A2X2IQI3_SPHMU</name>
<organism evidence="10 12">
    <name type="scientific">Sphingobacterium multivorum</name>
    <dbReference type="NCBI Taxonomy" id="28454"/>
    <lineage>
        <taxon>Bacteria</taxon>
        <taxon>Pseudomonadati</taxon>
        <taxon>Bacteroidota</taxon>
        <taxon>Sphingobacteriia</taxon>
        <taxon>Sphingobacteriales</taxon>
        <taxon>Sphingobacteriaceae</taxon>
        <taxon>Sphingobacterium</taxon>
    </lineage>
</organism>
<comment type="subcellular location">
    <subcellularLocation>
        <location evidence="1">Cell inner membrane</location>
        <topology evidence="1">Multi-pass membrane protein</topology>
    </subcellularLocation>
</comment>
<accession>A0A654BGR5</accession>
<keyword evidence="5 9" id="KW-0812">Transmembrane</keyword>
<evidence type="ECO:0000313" key="10">
    <source>
        <dbReference type="EMBL" id="SPZ84542.1"/>
    </source>
</evidence>
<dbReference type="EMBL" id="UAUU01000002">
    <property type="protein sequence ID" value="SPZ84542.1"/>
    <property type="molecule type" value="Genomic_DNA"/>
</dbReference>
<evidence type="ECO:0000256" key="1">
    <source>
        <dbReference type="ARBA" id="ARBA00004429"/>
    </source>
</evidence>
<dbReference type="Pfam" id="PF04143">
    <property type="entry name" value="Sulf_transp"/>
    <property type="match status" value="1"/>
</dbReference>
<keyword evidence="4" id="KW-0997">Cell inner membrane</keyword>
<dbReference type="PANTHER" id="PTHR30574">
    <property type="entry name" value="INNER MEMBRANE PROTEIN YEDE"/>
    <property type="match status" value="1"/>
</dbReference>
<dbReference type="EMBL" id="CABWMV010000024">
    <property type="protein sequence ID" value="VXC79480.1"/>
    <property type="molecule type" value="Genomic_DNA"/>
</dbReference>
<dbReference type="GO" id="GO:0005886">
    <property type="term" value="C:plasma membrane"/>
    <property type="evidence" value="ECO:0007669"/>
    <property type="project" value="UniProtKB-SubCell"/>
</dbReference>
<evidence type="ECO:0000256" key="7">
    <source>
        <dbReference type="ARBA" id="ARBA00023136"/>
    </source>
</evidence>
<evidence type="ECO:0000256" key="9">
    <source>
        <dbReference type="SAM" id="Phobius"/>
    </source>
</evidence>
<accession>A0A2X2IQI3</accession>
<dbReference type="GeneID" id="97183571"/>
<evidence type="ECO:0000256" key="5">
    <source>
        <dbReference type="ARBA" id="ARBA00022692"/>
    </source>
</evidence>
<keyword evidence="7 9" id="KW-0472">Membrane</keyword>
<keyword evidence="6 9" id="KW-1133">Transmembrane helix</keyword>
<evidence type="ECO:0000256" key="2">
    <source>
        <dbReference type="ARBA" id="ARBA00022448"/>
    </source>
</evidence>
<evidence type="ECO:0000313" key="12">
    <source>
        <dbReference type="Proteomes" id="UP000251241"/>
    </source>
</evidence>
<proteinExistence type="inferred from homology"/>
<dbReference type="Proteomes" id="UP000432350">
    <property type="component" value="Unassembled WGS sequence"/>
</dbReference>
<feature type="transmembrane region" description="Helical" evidence="9">
    <location>
        <begin position="123"/>
        <end position="143"/>
    </location>
</feature>
<evidence type="ECO:0000256" key="3">
    <source>
        <dbReference type="ARBA" id="ARBA00022475"/>
    </source>
</evidence>
<reference evidence="10 12" key="1">
    <citation type="submission" date="2018-06" db="EMBL/GenBank/DDBJ databases">
        <authorList>
            <consortium name="Pathogen Informatics"/>
            <person name="Doyle S."/>
        </authorList>
    </citation>
    <scope>NUCLEOTIDE SEQUENCE [LARGE SCALE GENOMIC DNA]</scope>
    <source>
        <strain evidence="10 12">NCTC11343</strain>
    </source>
</reference>
<evidence type="ECO:0000256" key="6">
    <source>
        <dbReference type="ARBA" id="ARBA00022989"/>
    </source>
</evidence>
<feature type="transmembrane region" description="Helical" evidence="9">
    <location>
        <begin position="64"/>
        <end position="83"/>
    </location>
</feature>
<keyword evidence="3" id="KW-1003">Cell membrane</keyword>
<evidence type="ECO:0000256" key="8">
    <source>
        <dbReference type="ARBA" id="ARBA00035655"/>
    </source>
</evidence>
<feature type="transmembrane region" description="Helical" evidence="9">
    <location>
        <begin position="163"/>
        <end position="185"/>
    </location>
</feature>
<evidence type="ECO:0000313" key="11">
    <source>
        <dbReference type="EMBL" id="VXC79480.1"/>
    </source>
</evidence>
<gene>
    <name evidence="10" type="ORF">NCTC11343_01084</name>
    <name evidence="11" type="ORF">SPHINGO8BC_50084</name>
</gene>
<dbReference type="AlphaFoldDB" id="A0A2X2IQI3"/>
<comment type="similarity">
    <text evidence="8">Belongs to the TsuA/YedE (TC 9.B.102) family.</text>
</comment>
<evidence type="ECO:0000313" key="13">
    <source>
        <dbReference type="Proteomes" id="UP000432350"/>
    </source>
</evidence>
<keyword evidence="2" id="KW-0813">Transport</keyword>